<dbReference type="PROSITE" id="PS50294">
    <property type="entry name" value="WD_REPEATS_REGION"/>
    <property type="match status" value="2"/>
</dbReference>
<dbReference type="PANTHER" id="PTHR19853:SF0">
    <property type="entry name" value="WD REPEAT-CONTAINING PROTEIN 3"/>
    <property type="match status" value="1"/>
</dbReference>
<dbReference type="PROSITE" id="PS00678">
    <property type="entry name" value="WD_REPEATS_1"/>
    <property type="match status" value="1"/>
</dbReference>
<proteinExistence type="predicted"/>
<organism evidence="5 6">
    <name type="scientific">Ditylenchus dipsaci</name>
    <dbReference type="NCBI Taxonomy" id="166011"/>
    <lineage>
        <taxon>Eukaryota</taxon>
        <taxon>Metazoa</taxon>
        <taxon>Ecdysozoa</taxon>
        <taxon>Nematoda</taxon>
        <taxon>Chromadorea</taxon>
        <taxon>Rhabditida</taxon>
        <taxon>Tylenchina</taxon>
        <taxon>Tylenchomorpha</taxon>
        <taxon>Sphaerularioidea</taxon>
        <taxon>Anguinidae</taxon>
        <taxon>Anguininae</taxon>
        <taxon>Ditylenchus</taxon>
    </lineage>
</organism>
<dbReference type="PROSITE" id="PS50082">
    <property type="entry name" value="WD_REPEATS_2"/>
    <property type="match status" value="2"/>
</dbReference>
<dbReference type="InterPro" id="IPR019775">
    <property type="entry name" value="WD40_repeat_CS"/>
</dbReference>
<keyword evidence="4" id="KW-0812">Transmembrane</keyword>
<dbReference type="Proteomes" id="UP000887574">
    <property type="component" value="Unplaced"/>
</dbReference>
<keyword evidence="5" id="KW-1185">Reference proteome</keyword>
<name>A0A915DDZ5_9BILA</name>
<evidence type="ECO:0000256" key="1">
    <source>
        <dbReference type="ARBA" id="ARBA00022574"/>
    </source>
</evidence>
<dbReference type="InterPro" id="IPR036322">
    <property type="entry name" value="WD40_repeat_dom_sf"/>
</dbReference>
<keyword evidence="2" id="KW-0677">Repeat</keyword>
<dbReference type="Pfam" id="PF25173">
    <property type="entry name" value="Beta-prop_WDR3_1st"/>
    <property type="match status" value="1"/>
</dbReference>
<feature type="repeat" description="WD" evidence="3">
    <location>
        <begin position="311"/>
        <end position="352"/>
    </location>
</feature>
<evidence type="ECO:0000256" key="3">
    <source>
        <dbReference type="PROSITE-ProRule" id="PRU00221"/>
    </source>
</evidence>
<dbReference type="SUPFAM" id="SSF50978">
    <property type="entry name" value="WD40 repeat-like"/>
    <property type="match status" value="1"/>
</dbReference>
<feature type="repeat" description="WD" evidence="3">
    <location>
        <begin position="269"/>
        <end position="302"/>
    </location>
</feature>
<dbReference type="Gene3D" id="2.130.10.10">
    <property type="entry name" value="YVTN repeat-like/Quinoprotein amine dehydrogenase"/>
    <property type="match status" value="2"/>
</dbReference>
<dbReference type="AlphaFoldDB" id="A0A915DDZ5"/>
<evidence type="ECO:0000256" key="4">
    <source>
        <dbReference type="SAM" id="Phobius"/>
    </source>
</evidence>
<sequence>MSVVSKLSGKFLPSLKSAQVIVCSVRGLRTSNLLSGGHAHLFTKRPGQLLHNRYKDQMHFYFVAIGVYPILLILFFTHVYYGSCELQDYPEDGTVPHYWQFERTPLRQWYAKWKHSILKRWRRMETRVKHLQGERWDYKGYYYRPISSSWVEYSKYRKDKTVAMNEYRGHIMGLTKDYLRFSPSAVCNVVGSSNGVVQCVDDVTCAVSACESVNFFNMRTLEKTYQIMAEKKTVTTFKLNKNKSLTAIGYDDGEVHLYRRSQEKDVVKFAGHRTGVNSLAFSDDGLVLASGGKDSMIILWDVVSEAGLFKLVGHKGSITQLQFTEDNKFLLSSSKDFQLKFWSMDSQSCFYTLAENVSEIYGFSLLRSDRLLVVGSAEPELLVFELSWLQFGCDVEISNRPGKIHWCRFFVEENNQSNIMLRCKKRGALIRQAKGRALQLCLSADNTILCCLGGDSLVDVYRVFTEEESVKRYHKKLRKEKKRSRDQQSEDISPLSEQNILKDVTLLITRIGDYRAPAKVKWMDFCKQVNSLGEPNLFEHRLYCLLNTNDVHGRRGHRSDVLSLSISSTGSSFVSGATESAILWDMDTLIPKNCFVHEPMKQVTSSLFSPGDTEIILCTKTGSIFLFNLASFELVEEIIHVHGEKSIWGSATLPDKSGFITCGSDKMARFWTYESVNDFGRKRLTVKFHQIKSSSFSVYWTTQLVSIIWIH</sequence>
<dbReference type="InterPro" id="IPR051570">
    <property type="entry name" value="TBC1_cilium_biogenesis"/>
</dbReference>
<dbReference type="Pfam" id="PF09781">
    <property type="entry name" value="NDUF_B5"/>
    <property type="match status" value="1"/>
</dbReference>
<evidence type="ECO:0000313" key="6">
    <source>
        <dbReference type="WBParaSite" id="jg18598"/>
    </source>
</evidence>
<keyword evidence="4" id="KW-1133">Transmembrane helix</keyword>
<dbReference type="GO" id="GO:0030515">
    <property type="term" value="F:snoRNA binding"/>
    <property type="evidence" value="ECO:0007669"/>
    <property type="project" value="TreeGrafter"/>
</dbReference>
<dbReference type="Pfam" id="PF00400">
    <property type="entry name" value="WD40"/>
    <property type="match status" value="1"/>
</dbReference>
<reference evidence="6" key="1">
    <citation type="submission" date="2022-11" db="UniProtKB">
        <authorList>
            <consortium name="WormBaseParasite"/>
        </authorList>
    </citation>
    <scope>IDENTIFICATION</scope>
</reference>
<dbReference type="WBParaSite" id="jg18598">
    <property type="protein sequence ID" value="jg18598"/>
    <property type="gene ID" value="jg18598"/>
</dbReference>
<keyword evidence="4" id="KW-0472">Membrane</keyword>
<protein>
    <submittedName>
        <fullName evidence="6">NADH dehydrogenase [ubiquinone] 1 beta subcomplex subunit 5, mitochondrial</fullName>
    </submittedName>
</protein>
<dbReference type="GO" id="GO:0034388">
    <property type="term" value="C:Pwp2p-containing subcomplex of 90S preribosome"/>
    <property type="evidence" value="ECO:0007669"/>
    <property type="project" value="TreeGrafter"/>
</dbReference>
<dbReference type="InterPro" id="IPR001680">
    <property type="entry name" value="WD40_rpt"/>
</dbReference>
<dbReference type="SMART" id="SM00320">
    <property type="entry name" value="WD40"/>
    <property type="match status" value="7"/>
</dbReference>
<feature type="transmembrane region" description="Helical" evidence="4">
    <location>
        <begin position="60"/>
        <end position="81"/>
    </location>
</feature>
<evidence type="ECO:0000313" key="5">
    <source>
        <dbReference type="Proteomes" id="UP000887574"/>
    </source>
</evidence>
<accession>A0A915DDZ5</accession>
<dbReference type="PANTHER" id="PTHR19853">
    <property type="entry name" value="WD REPEAT CONTAINING PROTEIN 3 WDR3"/>
    <property type="match status" value="1"/>
</dbReference>
<dbReference type="InterPro" id="IPR019173">
    <property type="entry name" value="NADH_UbQ_OxRdtase_B5_su"/>
</dbReference>
<dbReference type="InterPro" id="IPR015943">
    <property type="entry name" value="WD40/YVTN_repeat-like_dom_sf"/>
</dbReference>
<dbReference type="GO" id="GO:0030490">
    <property type="term" value="P:maturation of SSU-rRNA"/>
    <property type="evidence" value="ECO:0007669"/>
    <property type="project" value="TreeGrafter"/>
</dbReference>
<keyword evidence="1 3" id="KW-0853">WD repeat</keyword>
<dbReference type="GO" id="GO:0032040">
    <property type="term" value="C:small-subunit processome"/>
    <property type="evidence" value="ECO:0007669"/>
    <property type="project" value="TreeGrafter"/>
</dbReference>
<evidence type="ECO:0000256" key="2">
    <source>
        <dbReference type="ARBA" id="ARBA00022737"/>
    </source>
</evidence>